<organism evidence="2">
    <name type="scientific">Tunturiibacter psychrotolerans</name>
    <dbReference type="NCBI Taxonomy" id="3069686"/>
    <lineage>
        <taxon>Bacteria</taxon>
        <taxon>Pseudomonadati</taxon>
        <taxon>Acidobacteriota</taxon>
        <taxon>Terriglobia</taxon>
        <taxon>Terriglobales</taxon>
        <taxon>Acidobacteriaceae</taxon>
        <taxon>Tunturiibacter</taxon>
    </lineage>
</organism>
<keyword evidence="1" id="KW-1133">Transmembrane helix</keyword>
<dbReference type="PANTHER" id="PTHR34219:SF3">
    <property type="entry name" value="BLL7967 PROTEIN"/>
    <property type="match status" value="1"/>
</dbReference>
<sequence length="375" mass="42738">MSFFHALIHHPRKLWLRRAFFQIHLWAGVLLSLYIVMIALTGSILVFRTELTRALLPKTLTPYTAERTAPIAEILDRFRATYPDSRLENLQTPSQETPVFLLFAKDSHQHSFTLLADPVTANLKLQPHTWIYWTYELHVNLLLGEAHGVQINGIGALCLLLLVITGLVLWWPGIKIWARGLRIGFRHNWRRINYDAHNAVGFWTLFVVFWWALSGIYFAWYRQVTSVVALVSPIHGMLSPSVLTPPKPGPEHASLGQILTAVHQESPRGRLFSLSDPLLTGPVVYALVDLRAPGDFSHRDIITLSTTDARVLTIWHYGQNHTAGDWILWAMHPLHFGTLWGISVKILWALCGLALAILAITGLLMYWNRFLRHQL</sequence>
<evidence type="ECO:0000256" key="1">
    <source>
        <dbReference type="SAM" id="Phobius"/>
    </source>
</evidence>
<evidence type="ECO:0000313" key="2">
    <source>
        <dbReference type="EMBL" id="XCB33545.1"/>
    </source>
</evidence>
<feature type="transmembrane region" description="Helical" evidence="1">
    <location>
        <begin position="154"/>
        <end position="178"/>
    </location>
</feature>
<dbReference type="PANTHER" id="PTHR34219">
    <property type="entry name" value="IRON-REGULATED INNER MEMBRANE PROTEIN-RELATED"/>
    <property type="match status" value="1"/>
</dbReference>
<dbReference type="KEGG" id="tpsc:RBB77_01290"/>
<reference evidence="2" key="1">
    <citation type="submission" date="2023-08" db="EMBL/GenBank/DDBJ databases">
        <authorList>
            <person name="Messyasz A."/>
            <person name="Mannisto M.K."/>
            <person name="Kerkhof L.J."/>
            <person name="Haggblom M."/>
        </authorList>
    </citation>
    <scope>NUCLEOTIDE SEQUENCE</scope>
    <source>
        <strain evidence="2">X5P6</strain>
    </source>
</reference>
<feature type="transmembrane region" description="Helical" evidence="1">
    <location>
        <begin position="346"/>
        <end position="367"/>
    </location>
</feature>
<dbReference type="InterPro" id="IPR005625">
    <property type="entry name" value="PepSY-ass_TM"/>
</dbReference>
<feature type="transmembrane region" description="Helical" evidence="1">
    <location>
        <begin position="199"/>
        <end position="220"/>
    </location>
</feature>
<proteinExistence type="predicted"/>
<dbReference type="Pfam" id="PF03929">
    <property type="entry name" value="PepSY_TM"/>
    <property type="match status" value="1"/>
</dbReference>
<keyword evidence="1" id="KW-0812">Transmembrane</keyword>
<feature type="transmembrane region" description="Helical" evidence="1">
    <location>
        <begin position="21"/>
        <end position="47"/>
    </location>
</feature>
<accession>A0AAU7ZRI4</accession>
<name>A0AAU7ZRI4_9BACT</name>
<reference evidence="2" key="2">
    <citation type="journal article" date="2024" name="Environ. Microbiol.">
        <title>Genome analysis and description of Tunturibacter gen. nov. expands the diversity of Terriglobia in tundra soils.</title>
        <authorList>
            <person name="Messyasz A."/>
            <person name="Mannisto M.K."/>
            <person name="Kerkhof L.J."/>
            <person name="Haggblom M.M."/>
        </authorList>
    </citation>
    <scope>NUCLEOTIDE SEQUENCE</scope>
    <source>
        <strain evidence="2">X5P6</strain>
    </source>
</reference>
<gene>
    <name evidence="2" type="ORF">RBB77_01290</name>
</gene>
<keyword evidence="1" id="KW-0472">Membrane</keyword>
<dbReference type="EMBL" id="CP132942">
    <property type="protein sequence ID" value="XCB33545.1"/>
    <property type="molecule type" value="Genomic_DNA"/>
</dbReference>
<protein>
    <submittedName>
        <fullName evidence="2">PepSY-associated TM helix domain-containing protein</fullName>
    </submittedName>
</protein>
<dbReference type="AlphaFoldDB" id="A0AAU7ZRI4"/>
<dbReference type="RefSeq" id="WP_353064381.1">
    <property type="nucleotide sequence ID" value="NZ_CP132942.1"/>
</dbReference>